<name>A0A1H5RF30_9PSEU</name>
<organism evidence="2 3">
    <name type="scientific">Amycolatopsis pretoriensis</name>
    <dbReference type="NCBI Taxonomy" id="218821"/>
    <lineage>
        <taxon>Bacteria</taxon>
        <taxon>Bacillati</taxon>
        <taxon>Actinomycetota</taxon>
        <taxon>Actinomycetes</taxon>
        <taxon>Pseudonocardiales</taxon>
        <taxon>Pseudonocardiaceae</taxon>
        <taxon>Amycolatopsis</taxon>
    </lineage>
</organism>
<dbReference type="EMBL" id="FNUJ01000012">
    <property type="protein sequence ID" value="SEF36980.1"/>
    <property type="molecule type" value="Genomic_DNA"/>
</dbReference>
<sequence length="506" mass="52371">MPEATSAVAGAQAQTNALVAGIQKSITDAANKISTKFAERVDEELAEMTTSFKATHPAVTQAVTDVVGYTDAVKTTSVAIRDSAKQLKETSAAVKQLPASIRDVQTGLRDSATEAAKLGRDLKQMVAGVPGMVRDLATAMKTNLIQGFNAVRQGAVQGAKAVLDFAKSTFTFSNIQNAATAVTVLFKNAVKGLGNAIKANPIGFAVTVLTLLIGALIFAYQRSTTFRNIVNAAFAAVRSVVTAAMGKVREIIHAVWPAVSKVVQIAAKLIHGYVSTYFGALRKVVETVWSAVKTVVTGAVNTVVATVKGVGKVAGIVKGAFDQAKTAVSGALSGIVGFVKGLPGQIVKALGNLGRTLYDTGKSLIEGFLNGIRDMAGSIVSTLQNSVIDKIPGPIRKALGIRSPSRVMAQIGTDIGAGLTTGIDSTRDRVAEAMTKLVPVPKSATIAPALATLRTTLAAHVTGPLARVAPAVAAGAVTVNVHPRAGQSEYEIGRIAAREVAWAAKR</sequence>
<dbReference type="AlphaFoldDB" id="A0A1H5RF30"/>
<evidence type="ECO:0000313" key="3">
    <source>
        <dbReference type="Proteomes" id="UP000198878"/>
    </source>
</evidence>
<dbReference type="PANTHER" id="PTHR37813:SF1">
    <property type="entry name" value="FELS-2 PROPHAGE PROTEIN"/>
    <property type="match status" value="1"/>
</dbReference>
<proteinExistence type="predicted"/>
<dbReference type="PANTHER" id="PTHR37813">
    <property type="entry name" value="FELS-2 PROPHAGE PROTEIN"/>
    <property type="match status" value="1"/>
</dbReference>
<dbReference type="Proteomes" id="UP000198878">
    <property type="component" value="Unassembled WGS sequence"/>
</dbReference>
<evidence type="ECO:0000256" key="1">
    <source>
        <dbReference type="SAM" id="Phobius"/>
    </source>
</evidence>
<evidence type="ECO:0000313" key="2">
    <source>
        <dbReference type="EMBL" id="SEF36980.1"/>
    </source>
</evidence>
<keyword evidence="1" id="KW-1133">Transmembrane helix</keyword>
<keyword evidence="3" id="KW-1185">Reference proteome</keyword>
<dbReference type="STRING" id="218821.SAMN05421837_11291"/>
<feature type="transmembrane region" description="Helical" evidence="1">
    <location>
        <begin position="202"/>
        <end position="220"/>
    </location>
</feature>
<accession>A0A1H5RF30</accession>
<reference evidence="3" key="1">
    <citation type="submission" date="2016-10" db="EMBL/GenBank/DDBJ databases">
        <authorList>
            <person name="Varghese N."/>
            <person name="Submissions S."/>
        </authorList>
    </citation>
    <scope>NUCLEOTIDE SEQUENCE [LARGE SCALE GENOMIC DNA]</scope>
    <source>
        <strain evidence="3">DSM 44654</strain>
    </source>
</reference>
<dbReference type="OrthoDB" id="3479073at2"/>
<keyword evidence="1" id="KW-0812">Transmembrane</keyword>
<keyword evidence="1" id="KW-0472">Membrane</keyword>
<dbReference type="RefSeq" id="WP_086673093.1">
    <property type="nucleotide sequence ID" value="NZ_FNUJ01000012.1"/>
</dbReference>
<gene>
    <name evidence="2" type="ORF">SAMN05421837_11291</name>
</gene>
<protein>
    <submittedName>
        <fullName evidence="2">Phage-related protein</fullName>
    </submittedName>
</protein>